<dbReference type="SUPFAM" id="SSF48452">
    <property type="entry name" value="TPR-like"/>
    <property type="match status" value="1"/>
</dbReference>
<name>A0AA97LXH3_9ACTN</name>
<gene>
    <name evidence="3" type="ORF">NI17_000575</name>
</gene>
<dbReference type="Proteomes" id="UP000265719">
    <property type="component" value="Chromosome"/>
</dbReference>
<accession>A0AA97LXH3</accession>
<dbReference type="InterPro" id="IPR011990">
    <property type="entry name" value="TPR-like_helical_dom_sf"/>
</dbReference>
<sequence>MGFRLRKSFKIAPGVRMTVSHRGVGYSVGGRGMRISRSAGGRLTGSVGIPGSGLSYSTRLDGGRPRRPSRPASRPQPKTAQPQQNKPGLFAPAPEKELYRALFEDRDRGRLPHIAGRHPDWAPLCAAFDGLLSYHGRDLAHAEAALRTALDHGGEIADHPFVRAYVDMPVITLRIAHGVDAALPPSREAVGLTLAELYQATGRPEQAIAVVEGLEPTFSAAVSLAELYSETGRHDAVIDLTNNLSNASDPHAFLLVMRARALAAGGMGDGAHQTLKEVLRRRGTDPEIVTLAGIEQARLALDRGERARARQILERLYARDAAFPGLADLLRQVESAD</sequence>
<dbReference type="AlphaFoldDB" id="A0AA97LXH3"/>
<dbReference type="Gene3D" id="1.25.40.10">
    <property type="entry name" value="Tetratricopeptide repeat domain"/>
    <property type="match status" value="1"/>
</dbReference>
<keyword evidence="4" id="KW-1185">Reference proteome</keyword>
<evidence type="ECO:0000259" key="2">
    <source>
        <dbReference type="Pfam" id="PF14020"/>
    </source>
</evidence>
<dbReference type="RefSeq" id="WP_119267872.1">
    <property type="nucleotide sequence ID" value="NZ_CP063196.1"/>
</dbReference>
<reference evidence="3" key="1">
    <citation type="submission" date="2020-10" db="EMBL/GenBank/DDBJ databases">
        <title>De novo genome project of the cellulose decomposer Thermobifida halotolerans type strain.</title>
        <authorList>
            <person name="Nagy I."/>
            <person name="Horvath B."/>
            <person name="Kukolya J."/>
            <person name="Nagy I."/>
            <person name="Orsini M."/>
        </authorList>
    </citation>
    <scope>NUCLEOTIDE SEQUENCE</scope>
    <source>
        <strain evidence="3">DSM 44931</strain>
    </source>
</reference>
<feature type="domain" description="DUF4236" evidence="2">
    <location>
        <begin position="3"/>
        <end position="57"/>
    </location>
</feature>
<evidence type="ECO:0000256" key="1">
    <source>
        <dbReference type="SAM" id="MobiDB-lite"/>
    </source>
</evidence>
<protein>
    <submittedName>
        <fullName evidence="3">DUF4236 domain-containing protein</fullName>
    </submittedName>
</protein>
<feature type="region of interest" description="Disordered" evidence="1">
    <location>
        <begin position="33"/>
        <end position="91"/>
    </location>
</feature>
<dbReference type="InterPro" id="IPR025330">
    <property type="entry name" value="DUF4236"/>
</dbReference>
<organism evidence="3 4">
    <name type="scientific">Thermobifida halotolerans</name>
    <dbReference type="NCBI Taxonomy" id="483545"/>
    <lineage>
        <taxon>Bacteria</taxon>
        <taxon>Bacillati</taxon>
        <taxon>Actinomycetota</taxon>
        <taxon>Actinomycetes</taxon>
        <taxon>Streptosporangiales</taxon>
        <taxon>Nocardiopsidaceae</taxon>
        <taxon>Thermobifida</taxon>
    </lineage>
</organism>
<dbReference type="Pfam" id="PF14020">
    <property type="entry name" value="DUF4236"/>
    <property type="match status" value="1"/>
</dbReference>
<dbReference type="KEGG" id="thao:NI17_000575"/>
<proteinExistence type="predicted"/>
<evidence type="ECO:0000313" key="4">
    <source>
        <dbReference type="Proteomes" id="UP000265719"/>
    </source>
</evidence>
<evidence type="ECO:0000313" key="3">
    <source>
        <dbReference type="EMBL" id="UOE19798.1"/>
    </source>
</evidence>
<dbReference type="EMBL" id="CP063196">
    <property type="protein sequence ID" value="UOE19798.1"/>
    <property type="molecule type" value="Genomic_DNA"/>
</dbReference>